<dbReference type="EMBL" id="BMNT01000037">
    <property type="protein sequence ID" value="GGL08068.1"/>
    <property type="molecule type" value="Genomic_DNA"/>
</dbReference>
<proteinExistence type="inferred from homology"/>
<keyword evidence="9" id="KW-1185">Reference proteome</keyword>
<feature type="region of interest" description="Disordered" evidence="7">
    <location>
        <begin position="63"/>
        <end position="87"/>
    </location>
</feature>
<name>A0A917VRS9_9ACTN</name>
<dbReference type="EC" id="1.13.11.-" evidence="6"/>
<reference evidence="8" key="1">
    <citation type="journal article" date="2014" name="Int. J. Syst. Evol. Microbiol.">
        <title>Complete genome sequence of Corynebacterium casei LMG S-19264T (=DSM 44701T), isolated from a smear-ripened cheese.</title>
        <authorList>
            <consortium name="US DOE Joint Genome Institute (JGI-PGF)"/>
            <person name="Walter F."/>
            <person name="Albersmeier A."/>
            <person name="Kalinowski J."/>
            <person name="Ruckert C."/>
        </authorList>
    </citation>
    <scope>NUCLEOTIDE SEQUENCE</scope>
    <source>
        <strain evidence="8">JCM 13064</strain>
    </source>
</reference>
<sequence>MTVTDPAAPRTAPGRGPLDAPLPVDGAVPAGLDGALVRMGAHPAGVSGVRFCGGTARRLTLTARSGARPSWTGDTQDGAPGLPGAVFSVGPGGAPGLSGFPGEGSFAGACLTPPVRDPRGGWHTVAVRPGSGIAEHLVLGPDGSACDVRPFALPGAPLVRALGLTERFLVVFDLPVTHHRAAAMMGSAAPYRWRPGRTARIGLLNRNAWDPAGPQWFAVDPCFVPEVVNAYEDRGRVVVDAVRHDRAFEGPWREGARDTGPAGVHRWSLDPWSGTATGRRLAGGVSQACADPRHAGRRHHLVFCRSEDGRSINGLDLAAGTTQVRDFGPGVRAGRPVFVPRPGDLEGDGWIMVFTGDRARRRGELLVLDALNLAGAPQAVVHLPDAPPDTPHTAWLDA</sequence>
<evidence type="ECO:0000313" key="8">
    <source>
        <dbReference type="EMBL" id="GGL08068.1"/>
    </source>
</evidence>
<evidence type="ECO:0000256" key="6">
    <source>
        <dbReference type="RuleBase" id="RU364048"/>
    </source>
</evidence>
<dbReference type="GO" id="GO:0016121">
    <property type="term" value="P:carotene catabolic process"/>
    <property type="evidence" value="ECO:0007669"/>
    <property type="project" value="TreeGrafter"/>
</dbReference>
<accession>A0A917VRS9</accession>
<keyword evidence="2 5" id="KW-0479">Metal-binding</keyword>
<dbReference type="PANTHER" id="PTHR10543">
    <property type="entry name" value="BETA-CAROTENE DIOXYGENASE"/>
    <property type="match status" value="1"/>
</dbReference>
<keyword evidence="3 6" id="KW-0560">Oxidoreductase</keyword>
<protein>
    <recommendedName>
        <fullName evidence="6">Dioxygenase</fullName>
        <ecNumber evidence="6">1.13.11.-</ecNumber>
    </recommendedName>
</protein>
<dbReference type="AlphaFoldDB" id="A0A917VRS9"/>
<evidence type="ECO:0000256" key="1">
    <source>
        <dbReference type="ARBA" id="ARBA00006787"/>
    </source>
</evidence>
<dbReference type="GO" id="GO:0046872">
    <property type="term" value="F:metal ion binding"/>
    <property type="evidence" value="ECO:0007669"/>
    <property type="project" value="UniProtKB-KW"/>
</dbReference>
<dbReference type="RefSeq" id="WP_189166211.1">
    <property type="nucleotide sequence ID" value="NZ_BMNT01000037.1"/>
</dbReference>
<feature type="region of interest" description="Disordered" evidence="7">
    <location>
        <begin position="1"/>
        <end position="22"/>
    </location>
</feature>
<feature type="binding site" evidence="5">
    <location>
        <position position="392"/>
    </location>
    <ligand>
        <name>Fe cation</name>
        <dbReference type="ChEBI" id="CHEBI:24875"/>
        <note>catalytic</note>
    </ligand>
</feature>
<keyword evidence="6 8" id="KW-0223">Dioxygenase</keyword>
<dbReference type="GO" id="GO:0010436">
    <property type="term" value="F:carotenoid dioxygenase activity"/>
    <property type="evidence" value="ECO:0007669"/>
    <property type="project" value="TreeGrafter"/>
</dbReference>
<evidence type="ECO:0000256" key="2">
    <source>
        <dbReference type="ARBA" id="ARBA00022723"/>
    </source>
</evidence>
<evidence type="ECO:0000313" key="9">
    <source>
        <dbReference type="Proteomes" id="UP000645217"/>
    </source>
</evidence>
<evidence type="ECO:0000256" key="5">
    <source>
        <dbReference type="PIRSR" id="PIRSR604294-1"/>
    </source>
</evidence>
<dbReference type="Pfam" id="PF03055">
    <property type="entry name" value="RPE65"/>
    <property type="match status" value="1"/>
</dbReference>
<organism evidence="8 9">
    <name type="scientific">Sphaerisporangium melleum</name>
    <dbReference type="NCBI Taxonomy" id="321316"/>
    <lineage>
        <taxon>Bacteria</taxon>
        <taxon>Bacillati</taxon>
        <taxon>Actinomycetota</taxon>
        <taxon>Actinomycetes</taxon>
        <taxon>Streptosporangiales</taxon>
        <taxon>Streptosporangiaceae</taxon>
        <taxon>Sphaerisporangium</taxon>
    </lineage>
</organism>
<gene>
    <name evidence="8" type="ORF">GCM10007964_57880</name>
</gene>
<reference evidence="8" key="2">
    <citation type="submission" date="2020-09" db="EMBL/GenBank/DDBJ databases">
        <authorList>
            <person name="Sun Q."/>
            <person name="Ohkuma M."/>
        </authorList>
    </citation>
    <scope>NUCLEOTIDE SEQUENCE</scope>
    <source>
        <strain evidence="8">JCM 13064</strain>
    </source>
</reference>
<comment type="cofactor">
    <cofactor evidence="5 6">
        <name>Fe(2+)</name>
        <dbReference type="ChEBI" id="CHEBI:29033"/>
    </cofactor>
    <text evidence="5 6">Binds 1 Fe(2+) ion per subunit.</text>
</comment>
<evidence type="ECO:0000256" key="3">
    <source>
        <dbReference type="ARBA" id="ARBA00023002"/>
    </source>
</evidence>
<keyword evidence="4 5" id="KW-0408">Iron</keyword>
<evidence type="ECO:0000256" key="4">
    <source>
        <dbReference type="ARBA" id="ARBA00023004"/>
    </source>
</evidence>
<comment type="similarity">
    <text evidence="1 6">Belongs to the carotenoid oxygenase family.</text>
</comment>
<dbReference type="Proteomes" id="UP000645217">
    <property type="component" value="Unassembled WGS sequence"/>
</dbReference>
<evidence type="ECO:0000256" key="7">
    <source>
        <dbReference type="SAM" id="MobiDB-lite"/>
    </source>
</evidence>
<dbReference type="InterPro" id="IPR004294">
    <property type="entry name" value="Carotenoid_Oase"/>
</dbReference>
<comment type="caution">
    <text evidence="8">The sequence shown here is derived from an EMBL/GenBank/DDBJ whole genome shotgun (WGS) entry which is preliminary data.</text>
</comment>
<dbReference type="PANTHER" id="PTHR10543:SF89">
    <property type="entry name" value="CAROTENOID 9,10(9',10')-CLEAVAGE DIOXYGENASE 1"/>
    <property type="match status" value="1"/>
</dbReference>
<feature type="compositionally biased region" description="Low complexity" evidence="7">
    <location>
        <begin position="1"/>
        <end position="17"/>
    </location>
</feature>